<name>A0A7L0ZS00_9PASS</name>
<keyword evidence="15" id="KW-1185">Reference proteome</keyword>
<keyword evidence="7" id="KW-0931">ER-Golgi transport</keyword>
<dbReference type="GO" id="GO:0015031">
    <property type="term" value="P:protein transport"/>
    <property type="evidence" value="ECO:0007669"/>
    <property type="project" value="UniProtKB-KW"/>
</dbReference>
<feature type="coiled-coil region" evidence="12">
    <location>
        <begin position="196"/>
        <end position="223"/>
    </location>
</feature>
<keyword evidence="12" id="KW-0175">Coiled coil</keyword>
<keyword evidence="4" id="KW-0813">Transport</keyword>
<evidence type="ECO:0000256" key="3">
    <source>
        <dbReference type="ARBA" id="ARBA00015843"/>
    </source>
</evidence>
<keyword evidence="10 13" id="KW-0472">Membrane</keyword>
<dbReference type="GO" id="GO:0031201">
    <property type="term" value="C:SNARE complex"/>
    <property type="evidence" value="ECO:0007669"/>
    <property type="project" value="TreeGrafter"/>
</dbReference>
<comment type="caution">
    <text evidence="14">The sequence shown here is derived from an EMBL/GenBank/DDBJ whole genome shotgun (WGS) entry which is preliminary data.</text>
</comment>
<gene>
    <name evidence="14" type="primary">Use1</name>
    <name evidence="14" type="ORF">OXYCRI_R00637</name>
</gene>
<dbReference type="EMBL" id="VXAY01004641">
    <property type="protein sequence ID" value="NXM31784.1"/>
    <property type="molecule type" value="Genomic_DNA"/>
</dbReference>
<evidence type="ECO:0000256" key="4">
    <source>
        <dbReference type="ARBA" id="ARBA00022448"/>
    </source>
</evidence>
<evidence type="ECO:0000256" key="11">
    <source>
        <dbReference type="ARBA" id="ARBA00032711"/>
    </source>
</evidence>
<dbReference type="Proteomes" id="UP000564466">
    <property type="component" value="Unassembled WGS sequence"/>
</dbReference>
<dbReference type="CDD" id="cd15860">
    <property type="entry name" value="SNARE_USE1"/>
    <property type="match status" value="1"/>
</dbReference>
<sequence length="257" mass="29406">MVATRLELNLMRLLSRCEALAAERRDPEEWRLEMYVAALEDMLRELKKQSSKPAAELLNEYSRKVDFLKGLLEAEKLSSSTEKALANQFLAPGRTPTTARERTPATKTVHLQTKARCTGQMRSELLGTVGKCKSLFFPLCSCRGLQSDEKQSAVELDAVLQHHQDMQEKLAEEMLSLARSLKNNTLAAQNVIKQDNQTLSHSLRMADQNFEKLKDESDRLEQHAKKSVNWLLWIMLIVVCFIFIGMILFIRIFPKLK</sequence>
<comment type="similarity">
    <text evidence="2">Belongs to the USE1 family.</text>
</comment>
<organism evidence="14 15">
    <name type="scientific">Oxyruncus cristatus</name>
    <name type="common">sharpbill</name>
    <dbReference type="NCBI Taxonomy" id="114331"/>
    <lineage>
        <taxon>Eukaryota</taxon>
        <taxon>Metazoa</taxon>
        <taxon>Chordata</taxon>
        <taxon>Craniata</taxon>
        <taxon>Vertebrata</taxon>
        <taxon>Euteleostomi</taxon>
        <taxon>Archelosauria</taxon>
        <taxon>Archosauria</taxon>
        <taxon>Dinosauria</taxon>
        <taxon>Saurischia</taxon>
        <taxon>Theropoda</taxon>
        <taxon>Coelurosauria</taxon>
        <taxon>Aves</taxon>
        <taxon>Neognathae</taxon>
        <taxon>Neoaves</taxon>
        <taxon>Telluraves</taxon>
        <taxon>Australaves</taxon>
        <taxon>Passeriformes</taxon>
        <taxon>Cotingidae</taxon>
        <taxon>Oxyruncus</taxon>
    </lineage>
</organism>
<feature type="non-terminal residue" evidence="14">
    <location>
        <position position="257"/>
    </location>
</feature>
<dbReference type="PANTHER" id="PTHR13050">
    <property type="entry name" value="USE1-LIKE PROTEIN"/>
    <property type="match status" value="1"/>
</dbReference>
<feature type="non-terminal residue" evidence="14">
    <location>
        <position position="1"/>
    </location>
</feature>
<evidence type="ECO:0000256" key="6">
    <source>
        <dbReference type="ARBA" id="ARBA00022824"/>
    </source>
</evidence>
<dbReference type="GO" id="GO:0006890">
    <property type="term" value="P:retrograde vesicle-mediated transport, Golgi to endoplasmic reticulum"/>
    <property type="evidence" value="ECO:0007669"/>
    <property type="project" value="TreeGrafter"/>
</dbReference>
<evidence type="ECO:0000256" key="13">
    <source>
        <dbReference type="SAM" id="Phobius"/>
    </source>
</evidence>
<comment type="subcellular location">
    <subcellularLocation>
        <location evidence="1">Endoplasmic reticulum membrane</location>
        <topology evidence="1">Single-pass type IV membrane protein</topology>
    </subcellularLocation>
</comment>
<dbReference type="GO" id="GO:0005484">
    <property type="term" value="F:SNAP receptor activity"/>
    <property type="evidence" value="ECO:0007669"/>
    <property type="project" value="TreeGrafter"/>
</dbReference>
<dbReference type="PANTHER" id="PTHR13050:SF7">
    <property type="entry name" value="VESICLE TRANSPORT PROTEIN USE1"/>
    <property type="match status" value="1"/>
</dbReference>
<protein>
    <recommendedName>
        <fullName evidence="3">Vesicle transport protein USE1</fullName>
    </recommendedName>
    <alternativeName>
        <fullName evidence="11">USE1-like protein</fullName>
    </alternativeName>
</protein>
<evidence type="ECO:0000256" key="7">
    <source>
        <dbReference type="ARBA" id="ARBA00022892"/>
    </source>
</evidence>
<keyword evidence="9 13" id="KW-1133">Transmembrane helix</keyword>
<evidence type="ECO:0000256" key="2">
    <source>
        <dbReference type="ARBA" id="ARBA00007891"/>
    </source>
</evidence>
<evidence type="ECO:0000256" key="12">
    <source>
        <dbReference type="SAM" id="Coils"/>
    </source>
</evidence>
<keyword evidence="6" id="KW-0256">Endoplasmic reticulum</keyword>
<reference evidence="14 15" key="1">
    <citation type="submission" date="2019-09" db="EMBL/GenBank/DDBJ databases">
        <title>Bird 10,000 Genomes (B10K) Project - Family phase.</title>
        <authorList>
            <person name="Zhang G."/>
        </authorList>
    </citation>
    <scope>NUCLEOTIDE SEQUENCE [LARGE SCALE GENOMIC DNA]</scope>
    <source>
        <strain evidence="14">B10K-DU-002-07</strain>
        <tissue evidence="14">Muscle</tissue>
    </source>
</reference>
<dbReference type="InterPro" id="IPR019150">
    <property type="entry name" value="Vesicle_transport_protein_Use1"/>
</dbReference>
<evidence type="ECO:0000313" key="14">
    <source>
        <dbReference type="EMBL" id="NXM31784.1"/>
    </source>
</evidence>
<dbReference type="Pfam" id="PF09753">
    <property type="entry name" value="Use1"/>
    <property type="match status" value="1"/>
</dbReference>
<dbReference type="AlphaFoldDB" id="A0A7L0ZS00"/>
<keyword evidence="5 13" id="KW-0812">Transmembrane</keyword>
<evidence type="ECO:0000256" key="9">
    <source>
        <dbReference type="ARBA" id="ARBA00022989"/>
    </source>
</evidence>
<evidence type="ECO:0000256" key="5">
    <source>
        <dbReference type="ARBA" id="ARBA00022692"/>
    </source>
</evidence>
<evidence type="ECO:0000313" key="15">
    <source>
        <dbReference type="Proteomes" id="UP000564466"/>
    </source>
</evidence>
<evidence type="ECO:0000256" key="8">
    <source>
        <dbReference type="ARBA" id="ARBA00022927"/>
    </source>
</evidence>
<feature type="transmembrane region" description="Helical" evidence="13">
    <location>
        <begin position="230"/>
        <end position="253"/>
    </location>
</feature>
<evidence type="ECO:0000256" key="10">
    <source>
        <dbReference type="ARBA" id="ARBA00023136"/>
    </source>
</evidence>
<evidence type="ECO:0000256" key="1">
    <source>
        <dbReference type="ARBA" id="ARBA00004163"/>
    </source>
</evidence>
<keyword evidence="8" id="KW-0653">Protein transport</keyword>
<accession>A0A7L0ZS00</accession>
<proteinExistence type="inferred from homology"/>
<dbReference type="GO" id="GO:0005789">
    <property type="term" value="C:endoplasmic reticulum membrane"/>
    <property type="evidence" value="ECO:0007669"/>
    <property type="project" value="UniProtKB-SubCell"/>
</dbReference>